<dbReference type="OrthoDB" id="185373at2759"/>
<dbReference type="InterPro" id="IPR002885">
    <property type="entry name" value="PPR_rpt"/>
</dbReference>
<keyword evidence="1" id="KW-1185">Reference proteome</keyword>
<sequence length="873" mass="98743">MATTAATTTPFFYRPRQSRTENPLRNQDGAICYRPCSKITLFSYSKSRFSTSVTASTFLGKTVSQEKNDLNTEICRCCELGNLRNAMDLLCNRQTSQIDSRTYCSILQLCADLKSLNDGRKVHSIISSSGVEIDSLLGSKLVFMYATCGDLGEGRRVFDGIQKEKVFLWNLLMNEYAKIGNFRESIRLFKQMLELGIDANSYTMSCVFKCFAALGSVVEGEQVHGYLLKSGFDSYSAVGNSLIAFYSKCKKIQSAREVFDELSDRDTISWNSMISGYVSNGLAEEGLKLFIQMPLSGVDLDLTTMISILPACAEIGSLYLCRALHGYGIKAHFDSEVTFNNTLLDLYSKCGDLDAATRVFVKMDKRSVVSWTSMMAGYTREGQYDRAINLFKEMEEEGIKPDIFTITSILHACACNGSLESGKDVHNYVRSSNLQFHVFVANAIMDMYAKCGSMEDARSVFDQMPVRDTVSWNTMIGGYSRNCLPNDALGLFIQMQNELKPNVVTMACVLPACASLSALKRGQEIHSHVMRNGFFSDLYVANALVDMYVKCGALVHARRLFDRMPTKDLISWTVMISGYGMHGCGREVISVFNEMRRTGVEPNGLSFISILYACSHSGLIDEGWRFFNIMKNDCKIEPKLDHYACMVDLLARAGHLTKAYKFIQMMPIKPDSTVWGALLFGCRIHHDVKLAERVAEQIFELEPENTRYYVLLSNIYAEAEKWEEVKKLRERIDRRSFRKKPECSWIEIKKRYHVFVSGDRSNPHAKKIESFLKRVRTKMEVEGHLPKKRYALLNGGNIEKEQALCGHSEKMAMAFGILSLPSGKITRVTKNRDVCSDCHEMGKFLSKMDDREIVLRDSNRFHHFEHGRCSCRG</sequence>
<evidence type="ECO:0000313" key="1">
    <source>
        <dbReference type="Proteomes" id="UP000189703"/>
    </source>
</evidence>
<dbReference type="PANTHER" id="PTHR47926">
    <property type="entry name" value="PENTATRICOPEPTIDE REPEAT-CONTAINING PROTEIN"/>
    <property type="match status" value="1"/>
</dbReference>
<dbReference type="FunCoup" id="A0A1U7ZEL5">
    <property type="interactions" value="10"/>
</dbReference>
<dbReference type="Pfam" id="PF01535">
    <property type="entry name" value="PPR"/>
    <property type="match status" value="4"/>
</dbReference>
<dbReference type="Proteomes" id="UP000189703">
    <property type="component" value="Unplaced"/>
</dbReference>
<gene>
    <name evidence="2" type="primary">LOC104589732</name>
</gene>
<dbReference type="FunFam" id="1.25.40.10:FF:000436">
    <property type="entry name" value="Pentatricopeptide repeat-containing protein At5g39350 family"/>
    <property type="match status" value="1"/>
</dbReference>
<dbReference type="FunFam" id="1.25.40.10:FF:000073">
    <property type="entry name" value="Pentatricopeptide repeat-containing protein chloroplastic"/>
    <property type="match status" value="1"/>
</dbReference>
<proteinExistence type="predicted"/>
<dbReference type="NCBIfam" id="TIGR00756">
    <property type="entry name" value="PPR"/>
    <property type="match status" value="6"/>
</dbReference>
<dbReference type="GO" id="GO:0009507">
    <property type="term" value="C:chloroplast"/>
    <property type="evidence" value="ECO:0000318"/>
    <property type="project" value="GO_Central"/>
</dbReference>
<dbReference type="PANTHER" id="PTHR47926:SF362">
    <property type="entry name" value="DYW DOMAIN-CONTAINING PROTEIN"/>
    <property type="match status" value="1"/>
</dbReference>
<dbReference type="GO" id="GO:1900865">
    <property type="term" value="P:chloroplast RNA modification"/>
    <property type="evidence" value="ECO:0000318"/>
    <property type="project" value="GO_Central"/>
</dbReference>
<dbReference type="SUPFAM" id="SSF48452">
    <property type="entry name" value="TPR-like"/>
    <property type="match status" value="1"/>
</dbReference>
<dbReference type="Pfam" id="PF14432">
    <property type="entry name" value="DYW_deaminase"/>
    <property type="match status" value="1"/>
</dbReference>
<dbReference type="PROSITE" id="PS51375">
    <property type="entry name" value="PPR"/>
    <property type="match status" value="6"/>
</dbReference>
<dbReference type="OMA" id="SCVLKCF"/>
<protein>
    <submittedName>
        <fullName evidence="2">Pentatricopeptide repeat-containing protein DOT4, chloroplastic</fullName>
    </submittedName>
</protein>
<dbReference type="Pfam" id="PF20431">
    <property type="entry name" value="E_motif"/>
    <property type="match status" value="1"/>
</dbReference>
<dbReference type="eggNOG" id="KOG4197">
    <property type="taxonomic scope" value="Eukaryota"/>
</dbReference>
<dbReference type="GeneID" id="104589732"/>
<dbReference type="Pfam" id="PF13041">
    <property type="entry name" value="PPR_2"/>
    <property type="match status" value="4"/>
</dbReference>
<dbReference type="InterPro" id="IPR011990">
    <property type="entry name" value="TPR-like_helical_dom_sf"/>
</dbReference>
<dbReference type="InterPro" id="IPR046960">
    <property type="entry name" value="PPR_At4g14850-like_plant"/>
</dbReference>
<dbReference type="GO" id="GO:0008270">
    <property type="term" value="F:zinc ion binding"/>
    <property type="evidence" value="ECO:0007669"/>
    <property type="project" value="InterPro"/>
</dbReference>
<dbReference type="AlphaFoldDB" id="A0A1U7ZEL5"/>
<dbReference type="STRING" id="4432.A0A1U7ZEL5"/>
<evidence type="ECO:0000313" key="2">
    <source>
        <dbReference type="RefSeq" id="XP_010246449.1"/>
    </source>
</evidence>
<accession>A0A1U7ZEL5</accession>
<dbReference type="InterPro" id="IPR046848">
    <property type="entry name" value="E_motif"/>
</dbReference>
<organism evidence="1 2">
    <name type="scientific">Nelumbo nucifera</name>
    <name type="common">Sacred lotus</name>
    <dbReference type="NCBI Taxonomy" id="4432"/>
    <lineage>
        <taxon>Eukaryota</taxon>
        <taxon>Viridiplantae</taxon>
        <taxon>Streptophyta</taxon>
        <taxon>Embryophyta</taxon>
        <taxon>Tracheophyta</taxon>
        <taxon>Spermatophyta</taxon>
        <taxon>Magnoliopsida</taxon>
        <taxon>Proteales</taxon>
        <taxon>Nelumbonaceae</taxon>
        <taxon>Nelumbo</taxon>
    </lineage>
</organism>
<name>A0A1U7ZEL5_NELNU</name>
<dbReference type="GO" id="GO:0003729">
    <property type="term" value="F:mRNA binding"/>
    <property type="evidence" value="ECO:0007669"/>
    <property type="project" value="UniProtKB-ARBA"/>
</dbReference>
<dbReference type="InterPro" id="IPR032867">
    <property type="entry name" value="DYW_dom"/>
</dbReference>
<dbReference type="KEGG" id="nnu:104589732"/>
<dbReference type="Gene3D" id="1.25.40.10">
    <property type="entry name" value="Tetratricopeptide repeat domain"/>
    <property type="match status" value="5"/>
</dbReference>
<dbReference type="FunFam" id="1.25.40.10:FF:000090">
    <property type="entry name" value="Pentatricopeptide repeat-containing protein, chloroplastic"/>
    <property type="match status" value="1"/>
</dbReference>
<dbReference type="FunFam" id="1.25.40.10:FF:000344">
    <property type="entry name" value="Pentatricopeptide repeat-containing protein"/>
    <property type="match status" value="1"/>
</dbReference>
<reference evidence="2" key="1">
    <citation type="submission" date="2025-08" db="UniProtKB">
        <authorList>
            <consortium name="RefSeq"/>
        </authorList>
    </citation>
    <scope>IDENTIFICATION</scope>
</reference>
<dbReference type="RefSeq" id="XP_010246449.1">
    <property type="nucleotide sequence ID" value="XM_010248147.2"/>
</dbReference>